<feature type="transmembrane region" description="Helical" evidence="6">
    <location>
        <begin position="106"/>
        <end position="124"/>
    </location>
</feature>
<evidence type="ECO:0000256" key="2">
    <source>
        <dbReference type="ARBA" id="ARBA00007524"/>
    </source>
</evidence>
<evidence type="ECO:0000256" key="1">
    <source>
        <dbReference type="ARBA" id="ARBA00004141"/>
    </source>
</evidence>
<evidence type="ECO:0000313" key="8">
    <source>
        <dbReference type="Proteomes" id="UP001315278"/>
    </source>
</evidence>
<keyword evidence="3 6" id="KW-0812">Transmembrane</keyword>
<evidence type="ECO:0000256" key="4">
    <source>
        <dbReference type="ARBA" id="ARBA00022989"/>
    </source>
</evidence>
<evidence type="ECO:0000256" key="6">
    <source>
        <dbReference type="SAM" id="Phobius"/>
    </source>
</evidence>
<sequence length="159" mass="17936">MTIAADGRIRVRWTLLAFIVVVVGMGFLIGFVIRPDDWYRSLAKPSFNPPDWIFGPVWAVVYLLIAIAGWRTWMRESKSAALSLWVAQLAVNYSWTPVFFGLHATGYALSVILVLLCLILAFIVNHLREDPTSALLFLPYACWVVFASVLNAAIYWLNS</sequence>
<dbReference type="InterPro" id="IPR004307">
    <property type="entry name" value="TspO_MBR"/>
</dbReference>
<evidence type="ECO:0000256" key="3">
    <source>
        <dbReference type="ARBA" id="ARBA00022692"/>
    </source>
</evidence>
<keyword evidence="5 6" id="KW-0472">Membrane</keyword>
<dbReference type="RefSeq" id="WP_212399594.1">
    <property type="nucleotide sequence ID" value="NZ_JAFCJH010000109.1"/>
</dbReference>
<evidence type="ECO:0000256" key="5">
    <source>
        <dbReference type="ARBA" id="ARBA00023136"/>
    </source>
</evidence>
<dbReference type="InterPro" id="IPR038330">
    <property type="entry name" value="TspO/MBR-related_sf"/>
</dbReference>
<reference evidence="8" key="1">
    <citation type="journal article" date="2021" name="ISME J.">
        <title>Evolutionary origin and ecological implication of a unique nif island in free-living Bradyrhizobium lineages.</title>
        <authorList>
            <person name="Tao J."/>
        </authorList>
    </citation>
    <scope>NUCLEOTIDE SEQUENCE [LARGE SCALE GENOMIC DNA]</scope>
    <source>
        <strain evidence="8">SZCCT0434</strain>
    </source>
</reference>
<accession>A0ABS5FYE0</accession>
<dbReference type="Gene3D" id="1.20.1260.100">
    <property type="entry name" value="TspO/MBR protein"/>
    <property type="match status" value="1"/>
</dbReference>
<dbReference type="PANTHER" id="PTHR10057">
    <property type="entry name" value="PERIPHERAL-TYPE BENZODIAZEPINE RECEPTOR"/>
    <property type="match status" value="1"/>
</dbReference>
<feature type="transmembrane region" description="Helical" evidence="6">
    <location>
        <begin position="82"/>
        <end position="100"/>
    </location>
</feature>
<name>A0ABS5FYE0_9BRAD</name>
<protein>
    <submittedName>
        <fullName evidence="7">Tryptophan-rich sensory protein</fullName>
    </submittedName>
</protein>
<comment type="subcellular location">
    <subcellularLocation>
        <location evidence="1">Membrane</location>
        <topology evidence="1">Multi-pass membrane protein</topology>
    </subcellularLocation>
</comment>
<comment type="caution">
    <text evidence="7">The sequence shown here is derived from an EMBL/GenBank/DDBJ whole genome shotgun (WGS) entry which is preliminary data.</text>
</comment>
<comment type="similarity">
    <text evidence="2">Belongs to the TspO/BZRP family.</text>
</comment>
<organism evidence="7 8">
    <name type="scientific">Bradyrhizobium jicamae</name>
    <dbReference type="NCBI Taxonomy" id="280332"/>
    <lineage>
        <taxon>Bacteria</taxon>
        <taxon>Pseudomonadati</taxon>
        <taxon>Pseudomonadota</taxon>
        <taxon>Alphaproteobacteria</taxon>
        <taxon>Hyphomicrobiales</taxon>
        <taxon>Nitrobacteraceae</taxon>
        <taxon>Bradyrhizobium</taxon>
    </lineage>
</organism>
<dbReference type="CDD" id="cd15904">
    <property type="entry name" value="TSPO_MBR"/>
    <property type="match status" value="1"/>
</dbReference>
<dbReference type="EMBL" id="JAFCJH010000109">
    <property type="protein sequence ID" value="MBR0801788.1"/>
    <property type="molecule type" value="Genomic_DNA"/>
</dbReference>
<keyword evidence="4 6" id="KW-1133">Transmembrane helix</keyword>
<dbReference type="Proteomes" id="UP001315278">
    <property type="component" value="Unassembled WGS sequence"/>
</dbReference>
<feature type="transmembrane region" description="Helical" evidence="6">
    <location>
        <begin position="53"/>
        <end position="70"/>
    </location>
</feature>
<proteinExistence type="inferred from homology"/>
<feature type="transmembrane region" description="Helical" evidence="6">
    <location>
        <begin position="12"/>
        <end position="33"/>
    </location>
</feature>
<gene>
    <name evidence="7" type="ORF">JQ615_41350</name>
</gene>
<dbReference type="Pfam" id="PF03073">
    <property type="entry name" value="TspO_MBR"/>
    <property type="match status" value="1"/>
</dbReference>
<evidence type="ECO:0000313" key="7">
    <source>
        <dbReference type="EMBL" id="MBR0801788.1"/>
    </source>
</evidence>
<keyword evidence="8" id="KW-1185">Reference proteome</keyword>
<dbReference type="PANTHER" id="PTHR10057:SF0">
    <property type="entry name" value="TRANSLOCATOR PROTEIN"/>
    <property type="match status" value="1"/>
</dbReference>
<feature type="transmembrane region" description="Helical" evidence="6">
    <location>
        <begin position="136"/>
        <end position="157"/>
    </location>
</feature>
<dbReference type="PIRSF" id="PIRSF005859">
    <property type="entry name" value="PBR"/>
    <property type="match status" value="1"/>
</dbReference>